<dbReference type="OrthoDB" id="3468019at2759"/>
<organism evidence="1 2">
    <name type="scientific">Penicillium oxalicum (strain 114-2 / CGMCC 5302)</name>
    <name type="common">Penicillium decumbens</name>
    <dbReference type="NCBI Taxonomy" id="933388"/>
    <lineage>
        <taxon>Eukaryota</taxon>
        <taxon>Fungi</taxon>
        <taxon>Dikarya</taxon>
        <taxon>Ascomycota</taxon>
        <taxon>Pezizomycotina</taxon>
        <taxon>Eurotiomycetes</taxon>
        <taxon>Eurotiomycetidae</taxon>
        <taxon>Eurotiales</taxon>
        <taxon>Aspergillaceae</taxon>
        <taxon>Penicillium</taxon>
    </lineage>
</organism>
<evidence type="ECO:0000313" key="2">
    <source>
        <dbReference type="Proteomes" id="UP000019376"/>
    </source>
</evidence>
<dbReference type="PANTHER" id="PTHR39401:SF1">
    <property type="entry name" value="SNOAL-LIKE DOMAIN-CONTAINING PROTEIN"/>
    <property type="match status" value="1"/>
</dbReference>
<dbReference type="eggNOG" id="ENOG502S7KH">
    <property type="taxonomic scope" value="Eukaryota"/>
</dbReference>
<dbReference type="STRING" id="933388.S8APL0"/>
<accession>S8APL0</accession>
<dbReference type="Proteomes" id="UP000019376">
    <property type="component" value="Unassembled WGS sequence"/>
</dbReference>
<evidence type="ECO:0000313" key="1">
    <source>
        <dbReference type="EMBL" id="EPS27848.1"/>
    </source>
</evidence>
<protein>
    <recommendedName>
        <fullName evidence="3">SnoaL-like domain-containing protein</fullName>
    </recommendedName>
</protein>
<sequence length="146" mass="16665">MSYHIAYEAAQAPPHGPTILAFMEHFYHLSDTESLHEEYAQSFAEDATLVMGSKEANGFEEILNLRKGLWTHVASRQHTPERIFFSGENSIMLYGGVTYRLKAKPDEDVYIPWAGRVVFTPFKEGEPVKIRFYQVYLDSSAQTGKK</sequence>
<dbReference type="AlphaFoldDB" id="S8APL0"/>
<name>S8APL0_PENO1</name>
<evidence type="ECO:0008006" key="3">
    <source>
        <dbReference type="Google" id="ProtNLM"/>
    </source>
</evidence>
<dbReference type="HOGENOM" id="CLU_107714_2_1_1"/>
<dbReference type="EMBL" id="KB644410">
    <property type="protein sequence ID" value="EPS27848.1"/>
    <property type="molecule type" value="Genomic_DNA"/>
</dbReference>
<dbReference type="InterPro" id="IPR032710">
    <property type="entry name" value="NTF2-like_dom_sf"/>
</dbReference>
<dbReference type="PANTHER" id="PTHR39401">
    <property type="entry name" value="SNOAL-LIKE DOMAIN-CONTAINING PROTEIN"/>
    <property type="match status" value="1"/>
</dbReference>
<proteinExistence type="predicted"/>
<reference evidence="1 2" key="1">
    <citation type="journal article" date="2013" name="PLoS ONE">
        <title>Genomic and secretomic analyses reveal unique features of the lignocellulolytic enzyme system of Penicillium decumbens.</title>
        <authorList>
            <person name="Liu G."/>
            <person name="Zhang L."/>
            <person name="Wei X."/>
            <person name="Zou G."/>
            <person name="Qin Y."/>
            <person name="Ma L."/>
            <person name="Li J."/>
            <person name="Zheng H."/>
            <person name="Wang S."/>
            <person name="Wang C."/>
            <person name="Xun L."/>
            <person name="Zhao G.-P."/>
            <person name="Zhou Z."/>
            <person name="Qu Y."/>
        </authorList>
    </citation>
    <scope>NUCLEOTIDE SEQUENCE [LARGE SCALE GENOMIC DNA]</scope>
    <source>
        <strain evidence="2">114-2 / CGMCC 5302</strain>
    </source>
</reference>
<dbReference type="PhylomeDB" id="S8APL0"/>
<dbReference type="SUPFAM" id="SSF54427">
    <property type="entry name" value="NTF2-like"/>
    <property type="match status" value="1"/>
</dbReference>
<keyword evidence="2" id="KW-1185">Reference proteome</keyword>
<gene>
    <name evidence="1" type="ORF">PDE_02792</name>
</gene>